<name>X1K7F7_9ZZZZ</name>
<evidence type="ECO:0000313" key="2">
    <source>
        <dbReference type="EMBL" id="GAH89560.1"/>
    </source>
</evidence>
<dbReference type="EMBL" id="BARU01037726">
    <property type="protein sequence ID" value="GAH89560.1"/>
    <property type="molecule type" value="Genomic_DNA"/>
</dbReference>
<protein>
    <submittedName>
        <fullName evidence="2">Uncharacterized protein</fullName>
    </submittedName>
</protein>
<sequence length="74" mass="7935">MGGKSNKDLITEIHTVLLGVPGTEDNGVVGHLKQIETQLDNLNGAVNTNTAWRKALVWVIGSMIAGYAILNYIS</sequence>
<reference evidence="2" key="1">
    <citation type="journal article" date="2014" name="Front. Microbiol.">
        <title>High frequency of phylogenetically diverse reductive dehalogenase-homologous genes in deep subseafloor sedimentary metagenomes.</title>
        <authorList>
            <person name="Kawai M."/>
            <person name="Futagami T."/>
            <person name="Toyoda A."/>
            <person name="Takaki Y."/>
            <person name="Nishi S."/>
            <person name="Hori S."/>
            <person name="Arai W."/>
            <person name="Tsubouchi T."/>
            <person name="Morono Y."/>
            <person name="Uchiyama I."/>
            <person name="Ito T."/>
            <person name="Fujiyama A."/>
            <person name="Inagaki F."/>
            <person name="Takami H."/>
        </authorList>
    </citation>
    <scope>NUCLEOTIDE SEQUENCE</scope>
    <source>
        <strain evidence="2">Expedition CK06-06</strain>
    </source>
</reference>
<keyword evidence="1" id="KW-0812">Transmembrane</keyword>
<accession>X1K7F7</accession>
<organism evidence="2">
    <name type="scientific">marine sediment metagenome</name>
    <dbReference type="NCBI Taxonomy" id="412755"/>
    <lineage>
        <taxon>unclassified sequences</taxon>
        <taxon>metagenomes</taxon>
        <taxon>ecological metagenomes</taxon>
    </lineage>
</organism>
<proteinExistence type="predicted"/>
<dbReference type="AlphaFoldDB" id="X1K7F7"/>
<keyword evidence="1" id="KW-0472">Membrane</keyword>
<feature type="transmembrane region" description="Helical" evidence="1">
    <location>
        <begin position="55"/>
        <end position="73"/>
    </location>
</feature>
<gene>
    <name evidence="2" type="ORF">S03H2_58726</name>
</gene>
<comment type="caution">
    <text evidence="2">The sequence shown here is derived from an EMBL/GenBank/DDBJ whole genome shotgun (WGS) entry which is preliminary data.</text>
</comment>
<keyword evidence="1" id="KW-1133">Transmembrane helix</keyword>
<evidence type="ECO:0000256" key="1">
    <source>
        <dbReference type="SAM" id="Phobius"/>
    </source>
</evidence>